<name>A0A380H1R6_9STAP</name>
<dbReference type="CDD" id="cd06165">
    <property type="entry name" value="Sortase_A"/>
    <property type="match status" value="1"/>
</dbReference>
<organism evidence="5 6">
    <name type="scientific">Staphylococcus saccharolyticus</name>
    <dbReference type="NCBI Taxonomy" id="33028"/>
    <lineage>
        <taxon>Bacteria</taxon>
        <taxon>Bacillati</taxon>
        <taxon>Bacillota</taxon>
        <taxon>Bacilli</taxon>
        <taxon>Bacillales</taxon>
        <taxon>Staphylococcaceae</taxon>
        <taxon>Staphylococcus</taxon>
    </lineage>
</organism>
<dbReference type="NCBIfam" id="TIGR01076">
    <property type="entry name" value="sortase_fam"/>
    <property type="match status" value="1"/>
</dbReference>
<keyword evidence="1" id="KW-0645">Protease</keyword>
<evidence type="ECO:0000256" key="3">
    <source>
        <dbReference type="ARBA" id="ARBA00022807"/>
    </source>
</evidence>
<dbReference type="InterPro" id="IPR042007">
    <property type="entry name" value="Sortase_A"/>
</dbReference>
<feature type="active site" description="Proton donor/acceptor" evidence="4">
    <location>
        <position position="117"/>
    </location>
</feature>
<dbReference type="AlphaFoldDB" id="A0A380H1R6"/>
<dbReference type="RefSeq" id="WP_115312676.1">
    <property type="nucleotide sequence ID" value="NZ_CP066042.1"/>
</dbReference>
<reference evidence="5 6" key="1">
    <citation type="submission" date="2018-06" db="EMBL/GenBank/DDBJ databases">
        <authorList>
            <consortium name="Pathogen Informatics"/>
            <person name="Doyle S."/>
        </authorList>
    </citation>
    <scope>NUCLEOTIDE SEQUENCE [LARGE SCALE GENOMIC DNA]</scope>
    <source>
        <strain evidence="5 6">NCTC11807</strain>
    </source>
</reference>
<keyword evidence="6" id="KW-1185">Reference proteome</keyword>
<dbReference type="InterPro" id="IPR005754">
    <property type="entry name" value="Sortase"/>
</dbReference>
<dbReference type="Proteomes" id="UP000255425">
    <property type="component" value="Unassembled WGS sequence"/>
</dbReference>
<dbReference type="Pfam" id="PF04203">
    <property type="entry name" value="Sortase"/>
    <property type="match status" value="1"/>
</dbReference>
<dbReference type="InterPro" id="IPR023365">
    <property type="entry name" value="Sortase_dom-sf"/>
</dbReference>
<evidence type="ECO:0000313" key="5">
    <source>
        <dbReference type="EMBL" id="SUM68387.1"/>
    </source>
</evidence>
<dbReference type="GeneID" id="63935010"/>
<evidence type="ECO:0000256" key="1">
    <source>
        <dbReference type="ARBA" id="ARBA00022670"/>
    </source>
</evidence>
<protein>
    <submittedName>
        <fullName evidence="5">Sortase</fullName>
    </submittedName>
</protein>
<keyword evidence="2" id="KW-0378">Hydrolase</keyword>
<gene>
    <name evidence="5" type="ORF">NCTC11807_00523</name>
</gene>
<dbReference type="EMBL" id="UHDZ01000001">
    <property type="protein sequence ID" value="SUM68387.1"/>
    <property type="molecule type" value="Genomic_DNA"/>
</dbReference>
<keyword evidence="3" id="KW-0788">Thiol protease</keyword>
<dbReference type="GO" id="GO:0006508">
    <property type="term" value="P:proteolysis"/>
    <property type="evidence" value="ECO:0007669"/>
    <property type="project" value="UniProtKB-KW"/>
</dbReference>
<sequence>MRKWTSKLMTLVGVLLIILAIYFFAKPYIDNYLHEKDNDNKIENYNKAEKKQSTSPKESPQIPKDKAKMAGYIEIPDAQIKEPVYPGPATPQQLNRGVSFAEGDESLNQQNISIAGHTFTDRPHYQFTNLKAAKKGSKVYFKVGNQTRKYKITKIHDVKPTEVKVLDEHPSKKNQLTLITCDDYNEQTGVWETRKIFVATQMN</sequence>
<evidence type="ECO:0000256" key="4">
    <source>
        <dbReference type="PIRSR" id="PIRSR605754-1"/>
    </source>
</evidence>
<evidence type="ECO:0000313" key="6">
    <source>
        <dbReference type="Proteomes" id="UP000255425"/>
    </source>
</evidence>
<accession>A0A380H1R6</accession>
<dbReference type="Gene3D" id="2.40.260.10">
    <property type="entry name" value="Sortase"/>
    <property type="match status" value="1"/>
</dbReference>
<dbReference type="GO" id="GO:0008234">
    <property type="term" value="F:cysteine-type peptidase activity"/>
    <property type="evidence" value="ECO:0007669"/>
    <property type="project" value="UniProtKB-KW"/>
</dbReference>
<dbReference type="SUPFAM" id="SSF63817">
    <property type="entry name" value="Sortase"/>
    <property type="match status" value="1"/>
</dbReference>
<proteinExistence type="predicted"/>
<feature type="active site" description="Acyl-thioester intermediate" evidence="4">
    <location>
        <position position="181"/>
    </location>
</feature>
<evidence type="ECO:0000256" key="2">
    <source>
        <dbReference type="ARBA" id="ARBA00022801"/>
    </source>
</evidence>